<dbReference type="PANTHER" id="PTHR43792">
    <property type="entry name" value="GNAT FAMILY, PUTATIVE (AFU_ORTHOLOGUE AFUA_3G00765)-RELATED-RELATED"/>
    <property type="match status" value="1"/>
</dbReference>
<dbReference type="RefSeq" id="WP_184044767.1">
    <property type="nucleotide sequence ID" value="NZ_JACHHO010000005.1"/>
</dbReference>
<evidence type="ECO:0000313" key="3">
    <source>
        <dbReference type="Proteomes" id="UP000554837"/>
    </source>
</evidence>
<dbReference type="InterPro" id="IPR000182">
    <property type="entry name" value="GNAT_dom"/>
</dbReference>
<sequence>MAETLESRIKLRRLQPADLQAFQAYRRDPEVARFQGWSAQSDAAALAFLDAMAEAPPFPRGSWWQLGVAERASGRLIGDIGVCRDPDGLGVEIGFSLARSAQGQGLAQEALQALFVRLGHLGVQQLRAHTDARNHACIALLRRLGFAETGREWAEYKGERCEELRFERVVGVG</sequence>
<keyword evidence="2" id="KW-0012">Acyltransferase</keyword>
<dbReference type="GO" id="GO:0047663">
    <property type="term" value="F:aminoglycoside 6'-N-acetyltransferase activity"/>
    <property type="evidence" value="ECO:0007669"/>
    <property type="project" value="UniProtKB-EC"/>
</dbReference>
<dbReference type="Proteomes" id="UP000554837">
    <property type="component" value="Unassembled WGS sequence"/>
</dbReference>
<gene>
    <name evidence="2" type="ORF">HNQ51_002907</name>
</gene>
<dbReference type="EC" id="2.3.1.82" evidence="2"/>
<dbReference type="Gene3D" id="3.40.630.30">
    <property type="match status" value="1"/>
</dbReference>
<evidence type="ECO:0000259" key="1">
    <source>
        <dbReference type="PROSITE" id="PS51186"/>
    </source>
</evidence>
<feature type="domain" description="N-acetyltransferase" evidence="1">
    <location>
        <begin position="9"/>
        <end position="167"/>
    </location>
</feature>
<protein>
    <submittedName>
        <fullName evidence="2">Aminoglycoside 6'-N-acetyltransferase</fullName>
        <ecNumber evidence="2">2.3.1.82</ecNumber>
    </submittedName>
</protein>
<keyword evidence="3" id="KW-1185">Reference proteome</keyword>
<dbReference type="EMBL" id="JACHHO010000005">
    <property type="protein sequence ID" value="MBB5205580.1"/>
    <property type="molecule type" value="Genomic_DNA"/>
</dbReference>
<evidence type="ECO:0000313" key="2">
    <source>
        <dbReference type="EMBL" id="MBB5205580.1"/>
    </source>
</evidence>
<dbReference type="InterPro" id="IPR016181">
    <property type="entry name" value="Acyl_CoA_acyltransferase"/>
</dbReference>
<dbReference type="PANTHER" id="PTHR43792:SF1">
    <property type="entry name" value="N-ACETYLTRANSFERASE DOMAIN-CONTAINING PROTEIN"/>
    <property type="match status" value="1"/>
</dbReference>
<dbReference type="InterPro" id="IPR051531">
    <property type="entry name" value="N-acetyltransferase"/>
</dbReference>
<organism evidence="2 3">
    <name type="scientific">Inhella inkyongensis</name>
    <dbReference type="NCBI Taxonomy" id="392593"/>
    <lineage>
        <taxon>Bacteria</taxon>
        <taxon>Pseudomonadati</taxon>
        <taxon>Pseudomonadota</taxon>
        <taxon>Betaproteobacteria</taxon>
        <taxon>Burkholderiales</taxon>
        <taxon>Sphaerotilaceae</taxon>
        <taxon>Inhella</taxon>
    </lineage>
</organism>
<dbReference type="AlphaFoldDB" id="A0A840SB43"/>
<dbReference type="SUPFAM" id="SSF55729">
    <property type="entry name" value="Acyl-CoA N-acyltransferases (Nat)"/>
    <property type="match status" value="1"/>
</dbReference>
<dbReference type="Pfam" id="PF13302">
    <property type="entry name" value="Acetyltransf_3"/>
    <property type="match status" value="1"/>
</dbReference>
<comment type="caution">
    <text evidence="2">The sequence shown here is derived from an EMBL/GenBank/DDBJ whole genome shotgun (WGS) entry which is preliminary data.</text>
</comment>
<proteinExistence type="predicted"/>
<dbReference type="PROSITE" id="PS51186">
    <property type="entry name" value="GNAT"/>
    <property type="match status" value="1"/>
</dbReference>
<keyword evidence="2" id="KW-0808">Transferase</keyword>
<name>A0A840SB43_9BURK</name>
<accession>A0A840SB43</accession>
<reference evidence="2 3" key="1">
    <citation type="submission" date="2020-08" db="EMBL/GenBank/DDBJ databases">
        <title>Genomic Encyclopedia of Type Strains, Phase IV (KMG-IV): sequencing the most valuable type-strain genomes for metagenomic binning, comparative biology and taxonomic classification.</title>
        <authorList>
            <person name="Goeker M."/>
        </authorList>
    </citation>
    <scope>NUCLEOTIDE SEQUENCE [LARGE SCALE GENOMIC DNA]</scope>
    <source>
        <strain evidence="2 3">DSM 23958</strain>
    </source>
</reference>